<evidence type="ECO:0000259" key="8">
    <source>
        <dbReference type="PROSITE" id="PS51754"/>
    </source>
</evidence>
<keyword evidence="10" id="KW-1185">Reference proteome</keyword>
<feature type="domain" description="OVATE" evidence="8">
    <location>
        <begin position="298"/>
        <end position="357"/>
    </location>
</feature>
<feature type="region of interest" description="Disordered" evidence="7">
    <location>
        <begin position="80"/>
        <end position="122"/>
    </location>
</feature>
<dbReference type="STRING" id="218851.A0A2G5EQK0"/>
<organism evidence="9 10">
    <name type="scientific">Aquilegia coerulea</name>
    <name type="common">Rocky mountain columbine</name>
    <dbReference type="NCBI Taxonomy" id="218851"/>
    <lineage>
        <taxon>Eukaryota</taxon>
        <taxon>Viridiplantae</taxon>
        <taxon>Streptophyta</taxon>
        <taxon>Embryophyta</taxon>
        <taxon>Tracheophyta</taxon>
        <taxon>Spermatophyta</taxon>
        <taxon>Magnoliopsida</taxon>
        <taxon>Ranunculales</taxon>
        <taxon>Ranunculaceae</taxon>
        <taxon>Thalictroideae</taxon>
        <taxon>Aquilegia</taxon>
    </lineage>
</organism>
<keyword evidence="5 6" id="KW-0539">Nucleus</keyword>
<feature type="compositionally biased region" description="Low complexity" evidence="7">
    <location>
        <begin position="31"/>
        <end position="44"/>
    </location>
</feature>
<evidence type="ECO:0000313" key="9">
    <source>
        <dbReference type="EMBL" id="PIA58020.1"/>
    </source>
</evidence>
<dbReference type="PANTHER" id="PTHR33057:SF82">
    <property type="entry name" value="TRANSCRIPTION REPRESSOR OFP5"/>
    <property type="match status" value="1"/>
</dbReference>
<dbReference type="NCBIfam" id="TIGR01568">
    <property type="entry name" value="A_thal_3678"/>
    <property type="match status" value="1"/>
</dbReference>
<dbReference type="InterPro" id="IPR038933">
    <property type="entry name" value="Ovate"/>
</dbReference>
<keyword evidence="4 6" id="KW-0804">Transcription</keyword>
<keyword evidence="2 6" id="KW-0678">Repressor</keyword>
<gene>
    <name evidence="9" type="ORF">AQUCO_00500149v1</name>
</gene>
<evidence type="ECO:0000256" key="2">
    <source>
        <dbReference type="ARBA" id="ARBA00022491"/>
    </source>
</evidence>
<evidence type="ECO:0000256" key="3">
    <source>
        <dbReference type="ARBA" id="ARBA00023015"/>
    </source>
</evidence>
<reference evidence="9 10" key="1">
    <citation type="submission" date="2017-09" db="EMBL/GenBank/DDBJ databases">
        <title>WGS assembly of Aquilegia coerulea Goldsmith.</title>
        <authorList>
            <person name="Hodges S."/>
            <person name="Kramer E."/>
            <person name="Nordborg M."/>
            <person name="Tomkins J."/>
            <person name="Borevitz J."/>
            <person name="Derieg N."/>
            <person name="Yan J."/>
            <person name="Mihaltcheva S."/>
            <person name="Hayes R.D."/>
            <person name="Rokhsar D."/>
        </authorList>
    </citation>
    <scope>NUCLEOTIDE SEQUENCE [LARGE SCALE GENOMIC DNA]</scope>
    <source>
        <strain evidence="10">cv. Goldsmith</strain>
    </source>
</reference>
<feature type="region of interest" description="Disordered" evidence="7">
    <location>
        <begin position="26"/>
        <end position="64"/>
    </location>
</feature>
<dbReference type="Pfam" id="PF13724">
    <property type="entry name" value="DNA_binding_2"/>
    <property type="match status" value="1"/>
</dbReference>
<protein>
    <recommendedName>
        <fullName evidence="6">Transcription repressor</fullName>
    </recommendedName>
    <alternativeName>
        <fullName evidence="6">Ovate family protein</fullName>
    </alternativeName>
</protein>
<feature type="compositionally biased region" description="Basic residues" evidence="7">
    <location>
        <begin position="102"/>
        <end position="115"/>
    </location>
</feature>
<feature type="compositionally biased region" description="Low complexity" evidence="7">
    <location>
        <begin position="51"/>
        <end position="61"/>
    </location>
</feature>
<keyword evidence="3 6" id="KW-0805">Transcription regulation</keyword>
<dbReference type="GO" id="GO:0005634">
    <property type="term" value="C:nucleus"/>
    <property type="evidence" value="ECO:0007669"/>
    <property type="project" value="UniProtKB-SubCell"/>
</dbReference>
<sequence>MGNYKFKLSDMMPNAWFYKLKDMGKPRNNHNHNTSSSSSQSLNQIKKKNLSSSTPPTSQPQFINHRQSYYFTTEPLSKPDKLYNSPINPKSSDVHFLEPPRKSSKRKSTRRRRSIKSSSSSSTKIVTSSVSAGCSCRATLDSVWIKTETDSTYSASPPDSSPDVSALPEFGSEHDAYGSWSSSCSCRLSSSTTDIIIDVDNNKSSSHSIHKFENLDGFDSLSQLDLPPILTKPAKFNDMVTEIKKRETEPVKYRKGLKLRSNSPRIASKKLQAYSRKSISSTTNIKARRKNLSDSFAIVKSSFDPQRDFRESMVEMIVENNIRASKDLEELLACYLSLNSNEYHDIIVKVFEQIWFDLTDIQL</sequence>
<dbReference type="InParanoid" id="A0A2G5EQK0"/>
<evidence type="ECO:0000313" key="10">
    <source>
        <dbReference type="Proteomes" id="UP000230069"/>
    </source>
</evidence>
<dbReference type="Proteomes" id="UP000230069">
    <property type="component" value="Unassembled WGS sequence"/>
</dbReference>
<evidence type="ECO:0000256" key="4">
    <source>
        <dbReference type="ARBA" id="ARBA00023163"/>
    </source>
</evidence>
<feature type="compositionally biased region" description="Basic and acidic residues" evidence="7">
    <location>
        <begin position="92"/>
        <end position="101"/>
    </location>
</feature>
<dbReference type="GO" id="GO:0045892">
    <property type="term" value="P:negative regulation of DNA-templated transcription"/>
    <property type="evidence" value="ECO:0007669"/>
    <property type="project" value="UniProtKB-UniRule"/>
</dbReference>
<proteinExistence type="predicted"/>
<evidence type="ECO:0000256" key="5">
    <source>
        <dbReference type="ARBA" id="ARBA00023242"/>
    </source>
</evidence>
<dbReference type="AlphaFoldDB" id="A0A2G5EQK0"/>
<dbReference type="InterPro" id="IPR006458">
    <property type="entry name" value="Ovate_C"/>
</dbReference>
<dbReference type="PANTHER" id="PTHR33057">
    <property type="entry name" value="TRANSCRIPTION REPRESSOR OFP7-RELATED"/>
    <property type="match status" value="1"/>
</dbReference>
<dbReference type="OrthoDB" id="1928390at2759"/>
<dbReference type="GO" id="GO:0003677">
    <property type="term" value="F:DNA binding"/>
    <property type="evidence" value="ECO:0007669"/>
    <property type="project" value="InterPro"/>
</dbReference>
<name>A0A2G5EQK0_AQUCA</name>
<accession>A0A2G5EQK0</accession>
<dbReference type="InterPro" id="IPR025830">
    <property type="entry name" value="DNA_bnd_dom_ovate"/>
</dbReference>
<dbReference type="PROSITE" id="PS51754">
    <property type="entry name" value="OVATE"/>
    <property type="match status" value="1"/>
</dbReference>
<dbReference type="Pfam" id="PF04844">
    <property type="entry name" value="Ovate"/>
    <property type="match status" value="1"/>
</dbReference>
<evidence type="ECO:0000256" key="6">
    <source>
        <dbReference type="RuleBase" id="RU367028"/>
    </source>
</evidence>
<dbReference type="FunCoup" id="A0A2G5EQK0">
    <property type="interactions" value="53"/>
</dbReference>
<dbReference type="EMBL" id="KZ305022">
    <property type="protein sequence ID" value="PIA58020.1"/>
    <property type="molecule type" value="Genomic_DNA"/>
</dbReference>
<evidence type="ECO:0000256" key="7">
    <source>
        <dbReference type="SAM" id="MobiDB-lite"/>
    </source>
</evidence>
<comment type="function">
    <text evidence="6">Transcriptional repressor that regulates multiple aspects of plant growth and development.</text>
</comment>
<comment type="subcellular location">
    <subcellularLocation>
        <location evidence="1 6">Nucleus</location>
    </subcellularLocation>
</comment>
<evidence type="ECO:0000256" key="1">
    <source>
        <dbReference type="ARBA" id="ARBA00004123"/>
    </source>
</evidence>